<dbReference type="InterPro" id="IPR052139">
    <property type="entry name" value="Methylosome_Comp_WDR77"/>
</dbReference>
<dbReference type="PROSITE" id="PS50294">
    <property type="entry name" value="WD_REPEATS_REGION"/>
    <property type="match status" value="1"/>
</dbReference>
<dbReference type="Gene3D" id="2.130.10.10">
    <property type="entry name" value="YVTN repeat-like/Quinoprotein amine dehydrogenase"/>
    <property type="match status" value="1"/>
</dbReference>
<evidence type="ECO:0000256" key="3">
    <source>
        <dbReference type="ARBA" id="ARBA00022574"/>
    </source>
</evidence>
<dbReference type="OrthoDB" id="10260946at2759"/>
<proteinExistence type="predicted"/>
<dbReference type="EMBL" id="GAKP01002164">
    <property type="protein sequence ID" value="JAC56788.1"/>
    <property type="molecule type" value="Transcribed_RNA"/>
</dbReference>
<dbReference type="GO" id="GO:0034709">
    <property type="term" value="C:methylosome"/>
    <property type="evidence" value="ECO:0007669"/>
    <property type="project" value="TreeGrafter"/>
</dbReference>
<keyword evidence="3 5" id="KW-0853">WD repeat</keyword>
<reference evidence="6" key="1">
    <citation type="journal article" date="2014" name="BMC Genomics">
        <title>Characterizing the developmental transcriptome of the oriental fruit fly, Bactrocera dorsalis (Diptera: Tephritidae) through comparative genomic analysis with Drosophila melanogaster utilizing modENCODE datasets.</title>
        <authorList>
            <person name="Geib S.M."/>
            <person name="Calla B."/>
            <person name="Hall B."/>
            <person name="Hou S."/>
            <person name="Manoukis N.C."/>
        </authorList>
    </citation>
    <scope>NUCLEOTIDE SEQUENCE</scope>
    <source>
        <strain evidence="6">Punador</strain>
    </source>
</reference>
<accession>A0A034WSP7</accession>
<evidence type="ECO:0000256" key="5">
    <source>
        <dbReference type="PROSITE-ProRule" id="PRU00221"/>
    </source>
</evidence>
<organism evidence="6">
    <name type="scientific">Bactrocera dorsalis</name>
    <name type="common">Oriental fruit fly</name>
    <name type="synonym">Dacus dorsalis</name>
    <dbReference type="NCBI Taxonomy" id="27457"/>
    <lineage>
        <taxon>Eukaryota</taxon>
        <taxon>Metazoa</taxon>
        <taxon>Ecdysozoa</taxon>
        <taxon>Arthropoda</taxon>
        <taxon>Hexapoda</taxon>
        <taxon>Insecta</taxon>
        <taxon>Pterygota</taxon>
        <taxon>Neoptera</taxon>
        <taxon>Endopterygota</taxon>
        <taxon>Diptera</taxon>
        <taxon>Brachycera</taxon>
        <taxon>Muscomorpha</taxon>
        <taxon>Tephritoidea</taxon>
        <taxon>Tephritidae</taxon>
        <taxon>Bactrocera</taxon>
        <taxon>Bactrocera</taxon>
    </lineage>
</organism>
<dbReference type="AlphaFoldDB" id="A0A034WSP7"/>
<evidence type="ECO:0000313" key="6">
    <source>
        <dbReference type="EMBL" id="JAC56788.1"/>
    </source>
</evidence>
<dbReference type="PANTHER" id="PTHR46853:SF1">
    <property type="entry name" value="METHYLOSOME PROTEIN 50"/>
    <property type="match status" value="1"/>
</dbReference>
<sequence>KQLAQTQFLRSWTFHIRFSVYKIYKIEMFPTKHGVIFRTPEQHQPPDDISLSGNTYYPNLNSRDYAKRPLNRHIRMHKAWECISINSEQEAVLATNKLSGREWSGSLWGFEDIGDGSMLKPSKAAYKLQCQTLVSCLRFVSDNIFIVALRSGRVQVWSTRSEVRNPQIPYCMFLIGEKCEHMRPVTCLDVMKNVDHAATGSKDGTLKVWDMGSADLFSIHTFRYAHTDVITGVAASNTDASVFATCSFDQSALLWDDRLTRPAIALYEKYSSRFKNLAWAESSDHLLHVGDESGFVHTIDTRVPKEFLQSFKYLNRPIHKILPKGKIFAVIGDTNLIKIVDENFNTTIYENGESENFVRDAVWRGDSDLLTVGFEGRLRVHKIL</sequence>
<dbReference type="GO" id="GO:0007309">
    <property type="term" value="P:oocyte axis specification"/>
    <property type="evidence" value="ECO:0007669"/>
    <property type="project" value="TreeGrafter"/>
</dbReference>
<keyword evidence="2" id="KW-0963">Cytoplasm</keyword>
<evidence type="ECO:0000256" key="2">
    <source>
        <dbReference type="ARBA" id="ARBA00022490"/>
    </source>
</evidence>
<dbReference type="InterPro" id="IPR015943">
    <property type="entry name" value="WD40/YVTN_repeat-like_dom_sf"/>
</dbReference>
<feature type="non-terminal residue" evidence="6">
    <location>
        <position position="1"/>
    </location>
</feature>
<gene>
    <name evidence="6" type="primary">VLS</name>
</gene>
<dbReference type="SMART" id="SM00320">
    <property type="entry name" value="WD40"/>
    <property type="match status" value="4"/>
</dbReference>
<evidence type="ECO:0000256" key="4">
    <source>
        <dbReference type="ARBA" id="ARBA00022737"/>
    </source>
</evidence>
<feature type="repeat" description="WD" evidence="5">
    <location>
        <begin position="178"/>
        <end position="219"/>
    </location>
</feature>
<name>A0A034WSP7_BACDO</name>
<evidence type="ECO:0000256" key="1">
    <source>
        <dbReference type="ARBA" id="ARBA00004496"/>
    </source>
</evidence>
<dbReference type="Pfam" id="PF00400">
    <property type="entry name" value="WD40"/>
    <property type="match status" value="2"/>
</dbReference>
<dbReference type="InterPro" id="IPR036322">
    <property type="entry name" value="WD40_repeat_dom_sf"/>
</dbReference>
<dbReference type="PANTHER" id="PTHR46853">
    <property type="entry name" value="METHYLOSOME PROTEIN 50"/>
    <property type="match status" value="1"/>
</dbReference>
<dbReference type="InterPro" id="IPR019775">
    <property type="entry name" value="WD40_repeat_CS"/>
</dbReference>
<dbReference type="InterPro" id="IPR001680">
    <property type="entry name" value="WD40_rpt"/>
</dbReference>
<dbReference type="PROSITE" id="PS50082">
    <property type="entry name" value="WD_REPEATS_2"/>
    <property type="match status" value="1"/>
</dbReference>
<keyword evidence="4" id="KW-0677">Repeat</keyword>
<dbReference type="PROSITE" id="PS00678">
    <property type="entry name" value="WD_REPEATS_1"/>
    <property type="match status" value="1"/>
</dbReference>
<comment type="subcellular location">
    <subcellularLocation>
        <location evidence="1">Cytoplasm</location>
    </subcellularLocation>
</comment>
<dbReference type="SUPFAM" id="SSF50978">
    <property type="entry name" value="WD40 repeat-like"/>
    <property type="match status" value="1"/>
</dbReference>
<protein>
    <submittedName>
        <fullName evidence="6">Protein valois</fullName>
    </submittedName>
</protein>